<accession>A0ABM2XDM4</accession>
<sequence>MTIVHVITASHKTVNGPSGKLWHDGHGAAQNIIHTSVGATKAVDKVIPELTRKTTGIPFHAPNTNASVVDLTCHLEKISEYDGIKKALNQASEVPVKDILAYTEDQVVSYDFNSDIHLSI</sequence>
<dbReference type="Gene3D" id="3.30.360.10">
    <property type="entry name" value="Dihydrodipicolinate Reductase, domain 2"/>
    <property type="match status" value="1"/>
</dbReference>
<dbReference type="InterPro" id="IPR020831">
    <property type="entry name" value="GlycerAld/Erythrose_P_DH"/>
</dbReference>
<comment type="similarity">
    <text evidence="5">Belongs to the glyceraldehyde-3-phosphate dehydrogenase family.</text>
</comment>
<keyword evidence="11" id="KW-0810">Translation regulation</keyword>
<evidence type="ECO:0000256" key="15">
    <source>
        <dbReference type="ARBA" id="ARBA00023212"/>
    </source>
</evidence>
<evidence type="ECO:0000256" key="11">
    <source>
        <dbReference type="ARBA" id="ARBA00022845"/>
    </source>
</evidence>
<keyword evidence="10" id="KW-0702">S-nitrosylation</keyword>
<keyword evidence="22" id="KW-1185">Reference proteome</keyword>
<evidence type="ECO:0000256" key="12">
    <source>
        <dbReference type="ARBA" id="ARBA00023002"/>
    </source>
</evidence>
<dbReference type="Proteomes" id="UP000886700">
    <property type="component" value="Unplaced"/>
</dbReference>
<reference evidence="23" key="1">
    <citation type="submission" date="2025-08" db="UniProtKB">
        <authorList>
            <consortium name="RefSeq"/>
        </authorList>
    </citation>
    <scope>IDENTIFICATION</scope>
    <source>
        <tissue evidence="23">Liver</tissue>
    </source>
</reference>
<evidence type="ECO:0000256" key="1">
    <source>
        <dbReference type="ARBA" id="ARBA00004123"/>
    </source>
</evidence>
<evidence type="ECO:0000256" key="6">
    <source>
        <dbReference type="ARBA" id="ARBA00013119"/>
    </source>
</evidence>
<dbReference type="SUPFAM" id="SSF55347">
    <property type="entry name" value="Glyceraldehyde-3-phosphate dehydrogenase-like, C-terminal domain"/>
    <property type="match status" value="1"/>
</dbReference>
<evidence type="ECO:0000256" key="10">
    <source>
        <dbReference type="ARBA" id="ARBA00022799"/>
    </source>
</evidence>
<comment type="catalytic activity">
    <reaction evidence="20">
        <text>S-nitroso-L-cysteinyl-[GAPDH] + L-cysteinyl-[protein] = L-cysteinyl-[GAPDH] + S-nitroso-L-cysteinyl-[protein]</text>
        <dbReference type="Rhea" id="RHEA:66684"/>
        <dbReference type="Rhea" id="RHEA-COMP:10131"/>
        <dbReference type="Rhea" id="RHEA-COMP:17089"/>
        <dbReference type="Rhea" id="RHEA-COMP:17090"/>
        <dbReference type="Rhea" id="RHEA-COMP:17091"/>
        <dbReference type="ChEBI" id="CHEBI:29950"/>
        <dbReference type="ChEBI" id="CHEBI:149494"/>
    </reaction>
    <physiologicalReaction direction="left-to-right" evidence="20">
        <dbReference type="Rhea" id="RHEA:66685"/>
    </physiologicalReaction>
</comment>
<evidence type="ECO:0000259" key="21">
    <source>
        <dbReference type="Pfam" id="PF02800"/>
    </source>
</evidence>
<dbReference type="Pfam" id="PF02800">
    <property type="entry name" value="Gp_dh_C"/>
    <property type="match status" value="1"/>
</dbReference>
<dbReference type="InterPro" id="IPR020829">
    <property type="entry name" value="GlycerAld_3-P_DH_cat"/>
</dbReference>
<evidence type="ECO:0000256" key="4">
    <source>
        <dbReference type="ARBA" id="ARBA00004869"/>
    </source>
</evidence>
<dbReference type="GeneID" id="101839689"/>
<evidence type="ECO:0000256" key="20">
    <source>
        <dbReference type="ARBA" id="ARBA00048005"/>
    </source>
</evidence>
<evidence type="ECO:0000256" key="7">
    <source>
        <dbReference type="ARBA" id="ARBA00022490"/>
    </source>
</evidence>
<protein>
    <recommendedName>
        <fullName evidence="6">glyceraldehyde-3-phosphate dehydrogenase (phosphorylating)</fullName>
        <ecNumber evidence="6">1.2.1.12</ecNumber>
    </recommendedName>
    <alternativeName>
        <fullName evidence="17">Peptidyl-cysteine S-nitrosylase GAPDH</fullName>
    </alternativeName>
</protein>
<gene>
    <name evidence="23" type="primary">LOC101839689</name>
</gene>
<proteinExistence type="inferred from homology"/>
<dbReference type="EC" id="1.2.1.12" evidence="6"/>
<evidence type="ECO:0000256" key="9">
    <source>
        <dbReference type="ARBA" id="ARBA00022703"/>
    </source>
</evidence>
<comment type="pathway">
    <text evidence="4">Carbohydrate degradation; glycolysis; pyruvate from D-glyceraldehyde 3-phosphate: step 1/5.</text>
</comment>
<keyword evidence="15" id="KW-0206">Cytoskeleton</keyword>
<evidence type="ECO:0000256" key="5">
    <source>
        <dbReference type="ARBA" id="ARBA00007406"/>
    </source>
</evidence>
<dbReference type="PANTHER" id="PTHR10836">
    <property type="entry name" value="GLYCERALDEHYDE 3-PHOSPHATE DEHYDROGENASE"/>
    <property type="match status" value="1"/>
</dbReference>
<evidence type="ECO:0000256" key="3">
    <source>
        <dbReference type="ARBA" id="ARBA00004514"/>
    </source>
</evidence>
<organism evidence="22 23">
    <name type="scientific">Mesocricetus auratus</name>
    <name type="common">Golden hamster</name>
    <dbReference type="NCBI Taxonomy" id="10036"/>
    <lineage>
        <taxon>Eukaryota</taxon>
        <taxon>Metazoa</taxon>
        <taxon>Chordata</taxon>
        <taxon>Craniata</taxon>
        <taxon>Vertebrata</taxon>
        <taxon>Euteleostomi</taxon>
        <taxon>Mammalia</taxon>
        <taxon>Eutheria</taxon>
        <taxon>Euarchontoglires</taxon>
        <taxon>Glires</taxon>
        <taxon>Rodentia</taxon>
        <taxon>Myomorpha</taxon>
        <taxon>Muroidea</taxon>
        <taxon>Cricetidae</taxon>
        <taxon>Cricetinae</taxon>
        <taxon>Mesocricetus</taxon>
    </lineage>
</organism>
<comment type="subcellular location">
    <subcellularLocation>
        <location evidence="2">Cytoplasm</location>
        <location evidence="2">Cytoskeleton</location>
    </subcellularLocation>
    <subcellularLocation>
        <location evidence="3">Cytoplasm</location>
        <location evidence="3">Cytosol</location>
    </subcellularLocation>
    <subcellularLocation>
        <location evidence="1">Nucleus</location>
    </subcellularLocation>
</comment>
<comment type="subunit">
    <text evidence="18">Homotetramer. Interacts with TPPP; the interaction is direct. Interacts (when S-nitrosylated) with SIAH1; leading to nuclear translocation. Interacts with RILPL1/GOSPEL, leading to prevent the interaction between GAPDH and SIAH1 and prevent nuclear translocation. Interacts with CHP1; the interaction increases the binding of CHP1 with microtubules. Associates with microtubules. Interacts with EIF1AD, USP25, PRKCI and WARS1. Interacts with phosphorylated RPL13A; inhibited by oxidatively-modified low-densitity lipoprotein (LDL(ox)). Component of the GAIT complex. Interacts with FKBP6; leading to inhibit GAPDH catalytic activity. Interacts with TRAF2, promoting TRAF2 ubiquitination. Interacts with TRAF3, promoting TRAF3 ubiquitination.</text>
</comment>
<dbReference type="RefSeq" id="XP_040600912.1">
    <property type="nucleotide sequence ID" value="XM_040744978.1"/>
</dbReference>
<dbReference type="PANTHER" id="PTHR10836:SF111">
    <property type="entry name" value="GLYCERALDEHYDE-3-PHOSPHATE DEHYDROGENASE"/>
    <property type="match status" value="1"/>
</dbReference>
<keyword evidence="8" id="KW-0808">Transferase</keyword>
<evidence type="ECO:0000256" key="19">
    <source>
        <dbReference type="ARBA" id="ARBA00047698"/>
    </source>
</evidence>
<keyword evidence="16" id="KW-0539">Nucleus</keyword>
<keyword evidence="13" id="KW-0520">NAD</keyword>
<evidence type="ECO:0000256" key="16">
    <source>
        <dbReference type="ARBA" id="ARBA00023242"/>
    </source>
</evidence>
<evidence type="ECO:0000256" key="8">
    <source>
        <dbReference type="ARBA" id="ARBA00022679"/>
    </source>
</evidence>
<keyword evidence="14" id="KW-0324">Glycolysis</keyword>
<keyword evidence="7" id="KW-0963">Cytoplasm</keyword>
<keyword evidence="12" id="KW-0560">Oxidoreductase</keyword>
<evidence type="ECO:0000256" key="2">
    <source>
        <dbReference type="ARBA" id="ARBA00004245"/>
    </source>
</evidence>
<comment type="catalytic activity">
    <reaction evidence="19">
        <text>D-glyceraldehyde 3-phosphate + phosphate + NAD(+) = (2R)-3-phospho-glyceroyl phosphate + NADH + H(+)</text>
        <dbReference type="Rhea" id="RHEA:10300"/>
        <dbReference type="ChEBI" id="CHEBI:15378"/>
        <dbReference type="ChEBI" id="CHEBI:43474"/>
        <dbReference type="ChEBI" id="CHEBI:57540"/>
        <dbReference type="ChEBI" id="CHEBI:57604"/>
        <dbReference type="ChEBI" id="CHEBI:57945"/>
        <dbReference type="ChEBI" id="CHEBI:59776"/>
        <dbReference type="EC" id="1.2.1.12"/>
    </reaction>
</comment>
<evidence type="ECO:0000256" key="13">
    <source>
        <dbReference type="ARBA" id="ARBA00023027"/>
    </source>
</evidence>
<evidence type="ECO:0000313" key="22">
    <source>
        <dbReference type="Proteomes" id="UP000886700"/>
    </source>
</evidence>
<evidence type="ECO:0000313" key="23">
    <source>
        <dbReference type="RefSeq" id="XP_040600912.1"/>
    </source>
</evidence>
<evidence type="ECO:0000256" key="17">
    <source>
        <dbReference type="ARBA" id="ARBA00031890"/>
    </source>
</evidence>
<evidence type="ECO:0000256" key="14">
    <source>
        <dbReference type="ARBA" id="ARBA00023152"/>
    </source>
</evidence>
<name>A0ABM2XDM4_MESAU</name>
<evidence type="ECO:0000256" key="18">
    <source>
        <dbReference type="ARBA" id="ARBA00046997"/>
    </source>
</evidence>
<feature type="domain" description="Glyceraldehyde 3-phosphate dehydrogenase catalytic" evidence="21">
    <location>
        <begin position="1"/>
        <end position="120"/>
    </location>
</feature>
<keyword evidence="9" id="KW-0053">Apoptosis</keyword>